<dbReference type="GO" id="GO:0030170">
    <property type="term" value="F:pyridoxal phosphate binding"/>
    <property type="evidence" value="ECO:0007669"/>
    <property type="project" value="InterPro"/>
</dbReference>
<evidence type="ECO:0000256" key="4">
    <source>
        <dbReference type="ARBA" id="ARBA00022679"/>
    </source>
</evidence>
<comment type="cofactor">
    <cofactor evidence="1">
        <name>pyridoxal 5'-phosphate</name>
        <dbReference type="ChEBI" id="CHEBI:597326"/>
    </cofactor>
</comment>
<dbReference type="Gene3D" id="3.40.640.10">
    <property type="entry name" value="Type I PLP-dependent aspartate aminotransferase-like (Major domain)"/>
    <property type="match status" value="1"/>
</dbReference>
<evidence type="ECO:0000256" key="6">
    <source>
        <dbReference type="ARBA" id="ARBA00023102"/>
    </source>
</evidence>
<evidence type="ECO:0000256" key="5">
    <source>
        <dbReference type="ARBA" id="ARBA00022898"/>
    </source>
</evidence>
<reference evidence="10" key="1">
    <citation type="submission" date="2020-05" db="EMBL/GenBank/DDBJ databases">
        <authorList>
            <person name="Chiriac C."/>
            <person name="Salcher M."/>
            <person name="Ghai R."/>
            <person name="Kavagutti S V."/>
        </authorList>
    </citation>
    <scope>NUCLEOTIDE SEQUENCE</scope>
</reference>
<dbReference type="InterPro" id="IPR015424">
    <property type="entry name" value="PyrdxlP-dep_Trfase"/>
</dbReference>
<feature type="domain" description="Aminotransferase class I/classII large" evidence="8">
    <location>
        <begin position="25"/>
        <end position="350"/>
    </location>
</feature>
<accession>A0A6J7R5Z8</accession>
<name>A0A6J7R5Z8_9ZZZZ</name>
<evidence type="ECO:0000256" key="1">
    <source>
        <dbReference type="ARBA" id="ARBA00001933"/>
    </source>
</evidence>
<protein>
    <submittedName>
        <fullName evidence="10">Unannotated protein</fullName>
    </submittedName>
</protein>
<proteinExistence type="inferred from homology"/>
<dbReference type="EMBL" id="CAFBLT010000001">
    <property type="protein sequence ID" value="CAB4858128.1"/>
    <property type="molecule type" value="Genomic_DNA"/>
</dbReference>
<dbReference type="NCBIfam" id="TIGR01141">
    <property type="entry name" value="hisC"/>
    <property type="match status" value="1"/>
</dbReference>
<dbReference type="InterPro" id="IPR015422">
    <property type="entry name" value="PyrdxlP-dep_Trfase_small"/>
</dbReference>
<sequence>MSVPSRREDLVDLEGYHSASVDVEVRLNTNESPFPPPPAFVTALQSALAEGALNRYPDRAALELRRAIAHYEGVSVEEIFCGSGSNEVLECLLLAFGGSGRTALVFEPTYALHGHISRITQTSLTRRQRGSDFALDPTQVAKDVIEVQPSLTFLCSPNNPTGNAESNDVVHSALEAGDGLIIVDEAYGQFSSESAQELRGGENAERLVIVKTFSKTWALAGVRLGYAIGDPEVIAACEAVALPYHLSSLTQMAGILALAHVDEMDERVREITKERLRVSEAMSTMALRLWPSEANFILFKPSDRSGHDVWERLVERSVLIRDCSSWSGLEDCLRVTIGTANENDRFLKALEEVL</sequence>
<dbReference type="PANTHER" id="PTHR42885">
    <property type="entry name" value="HISTIDINOL-PHOSPHATE AMINOTRANSFERASE-RELATED"/>
    <property type="match status" value="1"/>
</dbReference>
<evidence type="ECO:0000313" key="9">
    <source>
        <dbReference type="EMBL" id="CAB4858128.1"/>
    </source>
</evidence>
<evidence type="ECO:0000259" key="8">
    <source>
        <dbReference type="Pfam" id="PF00155"/>
    </source>
</evidence>
<dbReference type="AlphaFoldDB" id="A0A6J7R5Z8"/>
<dbReference type="GO" id="GO:0004400">
    <property type="term" value="F:histidinol-phosphate transaminase activity"/>
    <property type="evidence" value="ECO:0007669"/>
    <property type="project" value="InterPro"/>
</dbReference>
<keyword evidence="3" id="KW-0028">Amino-acid biosynthesis</keyword>
<dbReference type="EMBL" id="CAFBPM010000010">
    <property type="protein sequence ID" value="CAB5024153.1"/>
    <property type="molecule type" value="Genomic_DNA"/>
</dbReference>
<organism evidence="10">
    <name type="scientific">freshwater metagenome</name>
    <dbReference type="NCBI Taxonomy" id="449393"/>
    <lineage>
        <taxon>unclassified sequences</taxon>
        <taxon>metagenomes</taxon>
        <taxon>ecological metagenomes</taxon>
    </lineage>
</organism>
<evidence type="ECO:0000313" key="10">
    <source>
        <dbReference type="EMBL" id="CAB5024153.1"/>
    </source>
</evidence>
<dbReference type="Pfam" id="PF00155">
    <property type="entry name" value="Aminotran_1_2"/>
    <property type="match status" value="1"/>
</dbReference>
<dbReference type="InterPro" id="IPR015421">
    <property type="entry name" value="PyrdxlP-dep_Trfase_major"/>
</dbReference>
<gene>
    <name evidence="9" type="ORF">UFOPK3427_00016</name>
    <name evidence="10" type="ORF">UFOPK4112_01097</name>
</gene>
<keyword evidence="2" id="KW-0032">Aminotransferase</keyword>
<dbReference type="SUPFAM" id="SSF53383">
    <property type="entry name" value="PLP-dependent transferases"/>
    <property type="match status" value="1"/>
</dbReference>
<dbReference type="HAMAP" id="MF_01023">
    <property type="entry name" value="HisC_aminotrans_2"/>
    <property type="match status" value="1"/>
</dbReference>
<dbReference type="PANTHER" id="PTHR42885:SF2">
    <property type="entry name" value="HISTIDINOL-PHOSPHATE AMINOTRANSFERASE"/>
    <property type="match status" value="1"/>
</dbReference>
<keyword evidence="4" id="KW-0808">Transferase</keyword>
<dbReference type="GO" id="GO:0000105">
    <property type="term" value="P:L-histidine biosynthetic process"/>
    <property type="evidence" value="ECO:0007669"/>
    <property type="project" value="UniProtKB-KW"/>
</dbReference>
<keyword evidence="5" id="KW-0663">Pyridoxal phosphate</keyword>
<dbReference type="Gene3D" id="3.90.1150.10">
    <property type="entry name" value="Aspartate Aminotransferase, domain 1"/>
    <property type="match status" value="1"/>
</dbReference>
<dbReference type="CDD" id="cd00609">
    <property type="entry name" value="AAT_like"/>
    <property type="match status" value="1"/>
</dbReference>
<evidence type="ECO:0000256" key="7">
    <source>
        <dbReference type="ARBA" id="ARBA00029440"/>
    </source>
</evidence>
<keyword evidence="6" id="KW-0368">Histidine biosynthesis</keyword>
<dbReference type="InterPro" id="IPR004839">
    <property type="entry name" value="Aminotransferase_I/II_large"/>
</dbReference>
<comment type="pathway">
    <text evidence="7">Amino-acid biosynthesis.</text>
</comment>
<dbReference type="InterPro" id="IPR005861">
    <property type="entry name" value="HisP_aminotrans"/>
</dbReference>
<evidence type="ECO:0000256" key="2">
    <source>
        <dbReference type="ARBA" id="ARBA00022576"/>
    </source>
</evidence>
<evidence type="ECO:0000256" key="3">
    <source>
        <dbReference type="ARBA" id="ARBA00022605"/>
    </source>
</evidence>